<gene>
    <name evidence="2" type="ORF">D3H34_33210</name>
</gene>
<dbReference type="Proteomes" id="UP000265619">
    <property type="component" value="Unassembled WGS sequence"/>
</dbReference>
<feature type="signal peptide" evidence="1">
    <location>
        <begin position="1"/>
        <end position="23"/>
    </location>
</feature>
<evidence type="ECO:0000313" key="2">
    <source>
        <dbReference type="EMBL" id="RIX69272.1"/>
    </source>
</evidence>
<dbReference type="InterPro" id="IPR042100">
    <property type="entry name" value="Bug_dom1"/>
</dbReference>
<keyword evidence="1" id="KW-0732">Signal</keyword>
<dbReference type="AlphaFoldDB" id="A0A9X8CXS9"/>
<keyword evidence="3" id="KW-1185">Reference proteome</keyword>
<evidence type="ECO:0000256" key="1">
    <source>
        <dbReference type="SAM" id="SignalP"/>
    </source>
</evidence>
<feature type="non-terminal residue" evidence="2">
    <location>
        <position position="52"/>
    </location>
</feature>
<organism evidence="2 3">
    <name type="scientific">Acidovorax cavernicola</name>
    <dbReference type="NCBI Taxonomy" id="1675792"/>
    <lineage>
        <taxon>Bacteria</taxon>
        <taxon>Pseudomonadati</taxon>
        <taxon>Pseudomonadota</taxon>
        <taxon>Betaproteobacteria</taxon>
        <taxon>Burkholderiales</taxon>
        <taxon>Comamonadaceae</taxon>
        <taxon>Acidovorax</taxon>
    </lineage>
</organism>
<reference evidence="2 3" key="1">
    <citation type="submission" date="2018-09" db="EMBL/GenBank/DDBJ databases">
        <title>Acidovorax cavernicola nov. sp. isolated from Gruta de las Maravillas (Aracena, Spain).</title>
        <authorList>
            <person name="Jurado V."/>
            <person name="Gutierrez-Patricio S."/>
            <person name="Gonzalez-Pimentel J.L."/>
            <person name="Miller A.Z."/>
            <person name="Laiz L."/>
            <person name="Saiz-Jimenez C."/>
        </authorList>
    </citation>
    <scope>NUCLEOTIDE SEQUENCE [LARGE SCALE GENOMIC DNA]</scope>
    <source>
        <strain evidence="2 3">1011MAR4D40.2</strain>
    </source>
</reference>
<comment type="caution">
    <text evidence="2">The sequence shown here is derived from an EMBL/GenBank/DDBJ whole genome shotgun (WGS) entry which is preliminary data.</text>
</comment>
<evidence type="ECO:0000313" key="3">
    <source>
        <dbReference type="Proteomes" id="UP000265619"/>
    </source>
</evidence>
<accession>A0A9X8CXS9</accession>
<sequence length="52" mass="5269">MKLTSILRVGALALAPLLSVAHAADFPTKPIRIIVPFAAGGSTDAVARLVGT</sequence>
<name>A0A9X8CXS9_9BURK</name>
<protein>
    <submittedName>
        <fullName evidence="2">Tripartite tricarboxylate transporter substrate binding protein</fullName>
    </submittedName>
</protein>
<proteinExistence type="predicted"/>
<feature type="chain" id="PRO_5040759590" evidence="1">
    <location>
        <begin position="24"/>
        <end position="52"/>
    </location>
</feature>
<dbReference type="Gene3D" id="3.40.190.150">
    <property type="entry name" value="Bordetella uptake gene, domain 1"/>
    <property type="match status" value="1"/>
</dbReference>
<dbReference type="EMBL" id="QXMN01000292">
    <property type="protein sequence ID" value="RIX69272.1"/>
    <property type="molecule type" value="Genomic_DNA"/>
</dbReference>